<organism evidence="4 5">
    <name type="scientific">Dovyalis caffra</name>
    <dbReference type="NCBI Taxonomy" id="77055"/>
    <lineage>
        <taxon>Eukaryota</taxon>
        <taxon>Viridiplantae</taxon>
        <taxon>Streptophyta</taxon>
        <taxon>Embryophyta</taxon>
        <taxon>Tracheophyta</taxon>
        <taxon>Spermatophyta</taxon>
        <taxon>Magnoliopsida</taxon>
        <taxon>eudicotyledons</taxon>
        <taxon>Gunneridae</taxon>
        <taxon>Pentapetalae</taxon>
        <taxon>rosids</taxon>
        <taxon>fabids</taxon>
        <taxon>Malpighiales</taxon>
        <taxon>Salicaceae</taxon>
        <taxon>Flacourtieae</taxon>
        <taxon>Dovyalis</taxon>
    </lineage>
</organism>
<dbReference type="PANTHER" id="PTHR47933:SF14">
    <property type="entry name" value="PENTATRICOPEPTIDE REPEAT (PPR) SUPERFAMILY PROTEIN"/>
    <property type="match status" value="1"/>
</dbReference>
<dbReference type="InterPro" id="IPR051240">
    <property type="entry name" value="Mito_RNA-Proc/Resp"/>
</dbReference>
<dbReference type="Pfam" id="PF01535">
    <property type="entry name" value="PPR"/>
    <property type="match status" value="2"/>
</dbReference>
<dbReference type="InterPro" id="IPR011990">
    <property type="entry name" value="TPR-like_helical_dom_sf"/>
</dbReference>
<gene>
    <name evidence="4" type="ORF">DCAF_LOCUS27549</name>
</gene>
<evidence type="ECO:0000313" key="4">
    <source>
        <dbReference type="EMBL" id="CAK7357263.1"/>
    </source>
</evidence>
<accession>A0AAV1SWP0</accession>
<dbReference type="Proteomes" id="UP001314170">
    <property type="component" value="Unassembled WGS sequence"/>
</dbReference>
<protein>
    <recommendedName>
        <fullName evidence="6">Pentatricopeptide repeat-containing protein</fullName>
    </recommendedName>
</protein>
<feature type="repeat" description="PPR" evidence="3">
    <location>
        <begin position="61"/>
        <end position="95"/>
    </location>
</feature>
<keyword evidence="5" id="KW-1185">Reference proteome</keyword>
<dbReference type="PANTHER" id="PTHR47933">
    <property type="entry name" value="PENTATRICOPEPTIDE REPEAT-CONTAINING PROTEIN 1, MITOCHONDRIAL"/>
    <property type="match status" value="1"/>
</dbReference>
<evidence type="ECO:0000256" key="3">
    <source>
        <dbReference type="PROSITE-ProRule" id="PRU00708"/>
    </source>
</evidence>
<evidence type="ECO:0000313" key="5">
    <source>
        <dbReference type="Proteomes" id="UP001314170"/>
    </source>
</evidence>
<evidence type="ECO:0000256" key="2">
    <source>
        <dbReference type="ARBA" id="ARBA00022737"/>
    </source>
</evidence>
<comment type="caution">
    <text evidence="4">The sequence shown here is derived from an EMBL/GenBank/DDBJ whole genome shotgun (WGS) entry which is preliminary data.</text>
</comment>
<sequence>MVSPKHKLRLLSDELLSPRQSSTLQLTSYAWNILVDLLGKNWMYEPMWDAVRSMKQENMLSIATFVSVFGSYCMAGKFSEAIMSFDVMDKYGVQQDVVAVNSLLSAICCEDNQTTKAWEFFDKIKLKIPPMPILLLFCWKGGRKKAMCPKPRRRLVRW</sequence>
<comment type="similarity">
    <text evidence="1">Belongs to the PPR family. P subfamily.</text>
</comment>
<reference evidence="4 5" key="1">
    <citation type="submission" date="2024-01" db="EMBL/GenBank/DDBJ databases">
        <authorList>
            <person name="Waweru B."/>
        </authorList>
    </citation>
    <scope>NUCLEOTIDE SEQUENCE [LARGE SCALE GENOMIC DNA]</scope>
</reference>
<evidence type="ECO:0008006" key="6">
    <source>
        <dbReference type="Google" id="ProtNLM"/>
    </source>
</evidence>
<dbReference type="PROSITE" id="PS51375">
    <property type="entry name" value="PPR"/>
    <property type="match status" value="1"/>
</dbReference>
<evidence type="ECO:0000256" key="1">
    <source>
        <dbReference type="ARBA" id="ARBA00007626"/>
    </source>
</evidence>
<dbReference type="AlphaFoldDB" id="A0AAV1SWP0"/>
<dbReference type="GO" id="GO:0003729">
    <property type="term" value="F:mRNA binding"/>
    <property type="evidence" value="ECO:0007669"/>
    <property type="project" value="TreeGrafter"/>
</dbReference>
<dbReference type="EMBL" id="CAWUPB010001197">
    <property type="protein sequence ID" value="CAK7357263.1"/>
    <property type="molecule type" value="Genomic_DNA"/>
</dbReference>
<proteinExistence type="inferred from homology"/>
<keyword evidence="2" id="KW-0677">Repeat</keyword>
<name>A0AAV1SWP0_9ROSI</name>
<dbReference type="Gene3D" id="1.25.40.10">
    <property type="entry name" value="Tetratricopeptide repeat domain"/>
    <property type="match status" value="1"/>
</dbReference>
<dbReference type="InterPro" id="IPR002885">
    <property type="entry name" value="PPR_rpt"/>
</dbReference>